<protein>
    <recommendedName>
        <fullName evidence="2">Formate dehydrogenase</fullName>
    </recommendedName>
</protein>
<organism evidence="1">
    <name type="scientific">freshwater metagenome</name>
    <dbReference type="NCBI Taxonomy" id="449393"/>
    <lineage>
        <taxon>unclassified sequences</taxon>
        <taxon>metagenomes</taxon>
        <taxon>ecological metagenomes</taxon>
    </lineage>
</organism>
<dbReference type="AlphaFoldDB" id="A0A094SBU8"/>
<evidence type="ECO:0000313" key="1">
    <source>
        <dbReference type="EMBL" id="KGA15578.1"/>
    </source>
</evidence>
<reference evidence="1" key="1">
    <citation type="submission" date="2014-06" db="EMBL/GenBank/DDBJ databases">
        <title>Key roles for freshwater Actinobacteria revealed by deep metagenomic sequencing.</title>
        <authorList>
            <person name="Ghai R."/>
            <person name="Mizuno C.M."/>
            <person name="Picazo A."/>
            <person name="Camacho A."/>
            <person name="Rodriguez-Valera F."/>
        </authorList>
    </citation>
    <scope>NUCLEOTIDE SEQUENCE</scope>
</reference>
<dbReference type="InterPro" id="IPR021074">
    <property type="entry name" value="Formate_DH_dsu"/>
</dbReference>
<evidence type="ECO:0008006" key="2">
    <source>
        <dbReference type="Google" id="ProtNLM"/>
    </source>
</evidence>
<proteinExistence type="predicted"/>
<gene>
    <name evidence="1" type="ORF">GM51_14590</name>
</gene>
<name>A0A094SBU8_9ZZZZ</name>
<dbReference type="Pfam" id="PF11390">
    <property type="entry name" value="FdsD"/>
    <property type="match status" value="1"/>
</dbReference>
<comment type="caution">
    <text evidence="1">The sequence shown here is derived from an EMBL/GenBank/DDBJ whole genome shotgun (WGS) entry which is preliminary data.</text>
</comment>
<accession>A0A094SBU8</accession>
<dbReference type="EMBL" id="JNSL01000109">
    <property type="protein sequence ID" value="KGA15578.1"/>
    <property type="molecule type" value="Genomic_DNA"/>
</dbReference>
<sequence length="71" mass="8351">MDISILTRMAGDIEKNIPVHEETYLRISEHLVKFWTPKMRSDFYQHVTSNRNDFSETLNKVVDELRAKANA</sequence>